<dbReference type="InterPro" id="IPR029033">
    <property type="entry name" value="His_PPase_superfam"/>
</dbReference>
<dbReference type="Proteomes" id="UP000717696">
    <property type="component" value="Unassembled WGS sequence"/>
</dbReference>
<dbReference type="Gene3D" id="3.40.50.1240">
    <property type="entry name" value="Phosphoglycerate mutase-like"/>
    <property type="match status" value="1"/>
</dbReference>
<dbReference type="EMBL" id="JAGMUU010000003">
    <property type="protein sequence ID" value="KAH7158174.1"/>
    <property type="molecule type" value="Genomic_DNA"/>
</dbReference>
<comment type="caution">
    <text evidence="2">The sequence shown here is derived from an EMBL/GenBank/DDBJ whole genome shotgun (WGS) entry which is preliminary data.</text>
</comment>
<gene>
    <name evidence="2" type="ORF">B0J13DRAFT_190405</name>
</gene>
<sequence>MAPTIHLVRHAQGFHNLSHAAEQIHDPSLTPLGEQQCANLRAAFPHHAKLTKLLASPMRRTVYTCINAFGREDLPPIIALPEFQELSLQPCDVGSPVPIVSAEFAGKADYSNVEETWCEKGIDSPYEPTLEKLLARGKKGRLTLREAAGNGDDHILLVTHGGFLHFMTDDWQGVDADQATGWVNCEYRSYQFVDPTGRDEEAALRETDESWTRRRGSTIPLTATEQRELRPLMIEKMGSYLHLINGVGSEMESNAISANSSGGEYTQRPVRESHL</sequence>
<dbReference type="PANTHER" id="PTHR48100">
    <property type="entry name" value="BROAD-SPECIFICITY PHOSPHATASE YOR283W-RELATED"/>
    <property type="match status" value="1"/>
</dbReference>
<keyword evidence="3" id="KW-1185">Reference proteome</keyword>
<dbReference type="GO" id="GO:0016791">
    <property type="term" value="F:phosphatase activity"/>
    <property type="evidence" value="ECO:0007669"/>
    <property type="project" value="TreeGrafter"/>
</dbReference>
<dbReference type="OrthoDB" id="496981at2759"/>
<name>A0A9P9FCF5_9HYPO</name>
<proteinExistence type="predicted"/>
<protein>
    <submittedName>
        <fullName evidence="2">Histidine phosphatase superfamily</fullName>
    </submittedName>
</protein>
<dbReference type="GO" id="GO:0005737">
    <property type="term" value="C:cytoplasm"/>
    <property type="evidence" value="ECO:0007669"/>
    <property type="project" value="TreeGrafter"/>
</dbReference>
<evidence type="ECO:0000313" key="3">
    <source>
        <dbReference type="Proteomes" id="UP000717696"/>
    </source>
</evidence>
<dbReference type="InterPro" id="IPR050275">
    <property type="entry name" value="PGM_Phosphatase"/>
</dbReference>
<dbReference type="PANTHER" id="PTHR48100:SF54">
    <property type="entry name" value="PHOSPHATASE SPAC5H10.03-RELATED"/>
    <property type="match status" value="1"/>
</dbReference>
<dbReference type="Pfam" id="PF00300">
    <property type="entry name" value="His_Phos_1"/>
    <property type="match status" value="1"/>
</dbReference>
<dbReference type="CDD" id="cd07067">
    <property type="entry name" value="HP_PGM_like"/>
    <property type="match status" value="1"/>
</dbReference>
<reference evidence="2" key="1">
    <citation type="journal article" date="2021" name="Nat. Commun.">
        <title>Genetic determinants of endophytism in the Arabidopsis root mycobiome.</title>
        <authorList>
            <person name="Mesny F."/>
            <person name="Miyauchi S."/>
            <person name="Thiergart T."/>
            <person name="Pickel B."/>
            <person name="Atanasova L."/>
            <person name="Karlsson M."/>
            <person name="Huettel B."/>
            <person name="Barry K.W."/>
            <person name="Haridas S."/>
            <person name="Chen C."/>
            <person name="Bauer D."/>
            <person name="Andreopoulos W."/>
            <person name="Pangilinan J."/>
            <person name="LaButti K."/>
            <person name="Riley R."/>
            <person name="Lipzen A."/>
            <person name="Clum A."/>
            <person name="Drula E."/>
            <person name="Henrissat B."/>
            <person name="Kohler A."/>
            <person name="Grigoriev I.V."/>
            <person name="Martin F.M."/>
            <person name="Hacquard S."/>
        </authorList>
    </citation>
    <scope>NUCLEOTIDE SEQUENCE</scope>
    <source>
        <strain evidence="2">MPI-CAGE-AT-0021</strain>
    </source>
</reference>
<feature type="region of interest" description="Disordered" evidence="1">
    <location>
        <begin position="255"/>
        <end position="275"/>
    </location>
</feature>
<dbReference type="SUPFAM" id="SSF53254">
    <property type="entry name" value="Phosphoglycerate mutase-like"/>
    <property type="match status" value="1"/>
</dbReference>
<organism evidence="2 3">
    <name type="scientific">Dactylonectria estremocensis</name>
    <dbReference type="NCBI Taxonomy" id="1079267"/>
    <lineage>
        <taxon>Eukaryota</taxon>
        <taxon>Fungi</taxon>
        <taxon>Dikarya</taxon>
        <taxon>Ascomycota</taxon>
        <taxon>Pezizomycotina</taxon>
        <taxon>Sordariomycetes</taxon>
        <taxon>Hypocreomycetidae</taxon>
        <taxon>Hypocreales</taxon>
        <taxon>Nectriaceae</taxon>
        <taxon>Dactylonectria</taxon>
    </lineage>
</organism>
<dbReference type="SMART" id="SM00855">
    <property type="entry name" value="PGAM"/>
    <property type="match status" value="1"/>
</dbReference>
<dbReference type="InterPro" id="IPR013078">
    <property type="entry name" value="His_Pase_superF_clade-1"/>
</dbReference>
<evidence type="ECO:0000256" key="1">
    <source>
        <dbReference type="SAM" id="MobiDB-lite"/>
    </source>
</evidence>
<evidence type="ECO:0000313" key="2">
    <source>
        <dbReference type="EMBL" id="KAH7158174.1"/>
    </source>
</evidence>
<feature type="compositionally biased region" description="Polar residues" evidence="1">
    <location>
        <begin position="255"/>
        <end position="264"/>
    </location>
</feature>
<accession>A0A9P9FCF5</accession>
<dbReference type="AlphaFoldDB" id="A0A9P9FCF5"/>